<evidence type="ECO:0000256" key="6">
    <source>
        <dbReference type="SAM" id="Phobius"/>
    </source>
</evidence>
<dbReference type="InterPro" id="IPR001123">
    <property type="entry name" value="LeuE-type"/>
</dbReference>
<reference evidence="7 8" key="1">
    <citation type="submission" date="2023-11" db="EMBL/GenBank/DDBJ databases">
        <title>Peredibacter starrii A3.12.</title>
        <authorList>
            <person name="Mitchell R.J."/>
        </authorList>
    </citation>
    <scope>NUCLEOTIDE SEQUENCE [LARGE SCALE GENOMIC DNA]</scope>
    <source>
        <strain evidence="7 8">A3.12</strain>
    </source>
</reference>
<dbReference type="Proteomes" id="UP001324634">
    <property type="component" value="Chromosome"/>
</dbReference>
<dbReference type="GO" id="GO:0015171">
    <property type="term" value="F:amino acid transmembrane transporter activity"/>
    <property type="evidence" value="ECO:0007669"/>
    <property type="project" value="TreeGrafter"/>
</dbReference>
<keyword evidence="2" id="KW-1003">Cell membrane</keyword>
<keyword evidence="3 6" id="KW-0812">Transmembrane</keyword>
<dbReference type="KEGG" id="psti:SOO65_09450"/>
<dbReference type="GO" id="GO:0005886">
    <property type="term" value="C:plasma membrane"/>
    <property type="evidence" value="ECO:0007669"/>
    <property type="project" value="UniProtKB-SubCell"/>
</dbReference>
<sequence length="221" mass="24210">MKEVFLEGLLLQASLIFALGPQNLFVLESGLRRHHHITVSFVCFLCDLSLIMLGVAGAATFFNHYPQIKIFFGVVGVGFLLLYGFGKITTPEESFVVGAAKAPGTLKSVILKSITFSVINPHAYLDGIVLIGGYSAKYSDIYLRLTLGMGAATFSLIWFLLLSLGASVMMPFFQSPKRMRLMMGSAGLILLFLSAKLTLDVYGWLLETYPETASVLHFGPR</sequence>
<feature type="transmembrane region" description="Helical" evidence="6">
    <location>
        <begin position="141"/>
        <end position="169"/>
    </location>
</feature>
<keyword evidence="8" id="KW-1185">Reference proteome</keyword>
<name>A0AAX4HVI4_9BACT</name>
<feature type="transmembrane region" description="Helical" evidence="6">
    <location>
        <begin position="6"/>
        <end position="27"/>
    </location>
</feature>
<evidence type="ECO:0000256" key="5">
    <source>
        <dbReference type="ARBA" id="ARBA00023136"/>
    </source>
</evidence>
<proteinExistence type="predicted"/>
<dbReference type="PANTHER" id="PTHR30086">
    <property type="entry name" value="ARGININE EXPORTER PROTEIN ARGO"/>
    <property type="match status" value="1"/>
</dbReference>
<evidence type="ECO:0000256" key="1">
    <source>
        <dbReference type="ARBA" id="ARBA00004651"/>
    </source>
</evidence>
<keyword evidence="4 6" id="KW-1133">Transmembrane helix</keyword>
<evidence type="ECO:0000256" key="4">
    <source>
        <dbReference type="ARBA" id="ARBA00022989"/>
    </source>
</evidence>
<evidence type="ECO:0000313" key="7">
    <source>
        <dbReference type="EMBL" id="WPU66975.1"/>
    </source>
</evidence>
<keyword evidence="5 6" id="KW-0472">Membrane</keyword>
<gene>
    <name evidence="7" type="ORF">SOO65_09450</name>
</gene>
<dbReference type="AlphaFoldDB" id="A0AAX4HVI4"/>
<dbReference type="RefSeq" id="WP_321399711.1">
    <property type="nucleotide sequence ID" value="NZ_CP139487.1"/>
</dbReference>
<protein>
    <submittedName>
        <fullName evidence="7">LysE family transporter</fullName>
    </submittedName>
</protein>
<evidence type="ECO:0000256" key="3">
    <source>
        <dbReference type="ARBA" id="ARBA00022692"/>
    </source>
</evidence>
<feature type="transmembrane region" description="Helical" evidence="6">
    <location>
        <begin position="109"/>
        <end position="135"/>
    </location>
</feature>
<dbReference type="EMBL" id="CP139487">
    <property type="protein sequence ID" value="WPU66975.1"/>
    <property type="molecule type" value="Genomic_DNA"/>
</dbReference>
<accession>A0AAX4HVI4</accession>
<comment type="subcellular location">
    <subcellularLocation>
        <location evidence="1">Cell membrane</location>
        <topology evidence="1">Multi-pass membrane protein</topology>
    </subcellularLocation>
</comment>
<evidence type="ECO:0000313" key="8">
    <source>
        <dbReference type="Proteomes" id="UP001324634"/>
    </source>
</evidence>
<organism evidence="7 8">
    <name type="scientific">Peredibacter starrii</name>
    <dbReference type="NCBI Taxonomy" id="28202"/>
    <lineage>
        <taxon>Bacteria</taxon>
        <taxon>Pseudomonadati</taxon>
        <taxon>Bdellovibrionota</taxon>
        <taxon>Bacteriovoracia</taxon>
        <taxon>Bacteriovoracales</taxon>
        <taxon>Bacteriovoracaceae</taxon>
        <taxon>Peredibacter</taxon>
    </lineage>
</organism>
<feature type="transmembrane region" description="Helical" evidence="6">
    <location>
        <begin position="68"/>
        <end position="88"/>
    </location>
</feature>
<feature type="transmembrane region" description="Helical" evidence="6">
    <location>
        <begin position="181"/>
        <end position="199"/>
    </location>
</feature>
<dbReference type="Pfam" id="PF01810">
    <property type="entry name" value="LysE"/>
    <property type="match status" value="1"/>
</dbReference>
<dbReference type="PANTHER" id="PTHR30086:SF20">
    <property type="entry name" value="ARGININE EXPORTER PROTEIN ARGO-RELATED"/>
    <property type="match status" value="1"/>
</dbReference>
<feature type="transmembrane region" description="Helical" evidence="6">
    <location>
        <begin position="39"/>
        <end position="62"/>
    </location>
</feature>
<evidence type="ECO:0000256" key="2">
    <source>
        <dbReference type="ARBA" id="ARBA00022475"/>
    </source>
</evidence>